<evidence type="ECO:0000256" key="2">
    <source>
        <dbReference type="SAM" id="Phobius"/>
    </source>
</evidence>
<feature type="transmembrane region" description="Helical" evidence="2">
    <location>
        <begin position="328"/>
        <end position="348"/>
    </location>
</feature>
<feature type="region of interest" description="Disordered" evidence="1">
    <location>
        <begin position="1"/>
        <end position="50"/>
    </location>
</feature>
<dbReference type="OMA" id="WADDYIL"/>
<gene>
    <name evidence="3" type="ORF">Dbus_chr2Rg1767</name>
</gene>
<evidence type="ECO:0000313" key="4">
    <source>
        <dbReference type="Proteomes" id="UP000494163"/>
    </source>
</evidence>
<feature type="compositionally biased region" description="Polar residues" evidence="1">
    <location>
        <begin position="83"/>
        <end position="96"/>
    </location>
</feature>
<proteinExistence type="predicted"/>
<dbReference type="Proteomes" id="UP000494163">
    <property type="component" value="Chromosome 2R"/>
</dbReference>
<keyword evidence="2" id="KW-1133">Transmembrane helix</keyword>
<sequence length="468" mass="53917">MSEETYQIETRRRSRSKTPFLRSSCDHENCEHAGEEGHVHHKKKKPSMAPNVQTIVEEHIVETKSSSSSSGKNKNMRSKMNMQATSDYSSDDTTPLSKRKQLHSKASTTTTTSSSVTSMFSNTSKRIGNAFSNLSAVTSTPRNLLETTQNVLNSAQELSASQRSNGDLSKDHLAYIEYRDAGEYWNKTPKTDYTYSELSPHRRQLAPGIIAMPNMSRRSLEHHDERVNSMINRNPTQEDFIRRRYQTKTTTTHLNYDSGDEVDITQFGKQEQSWWLLRFISVIVSTVSSTWNRVTNISETETNAYHNYYANQQRQQQSGFLVRSFSSLLRYIYISIVSVMSLDTWLLRSSNAENKTKKRFLLLLLILLPLLLLAGVYYYLHPNESFPPKSLKLNLNTFTLPELPKINVGEYFNAAQYESLRSQAVEQAVRVRDWADDYLLYLKTIGQNVASKGRQWFQPDNEVYYERV</sequence>
<dbReference type="AlphaFoldDB" id="A0A0M4EFM8"/>
<evidence type="ECO:0000313" key="3">
    <source>
        <dbReference type="EMBL" id="ALC42188.1"/>
    </source>
</evidence>
<feature type="compositionally biased region" description="Basic and acidic residues" evidence="1">
    <location>
        <begin position="24"/>
        <end position="38"/>
    </location>
</feature>
<reference evidence="3 4" key="1">
    <citation type="submission" date="2015-08" db="EMBL/GenBank/DDBJ databases">
        <title>Ancestral chromatin configuration constrains chromatin evolution on differentiating sex chromosomes in Drosophila.</title>
        <authorList>
            <person name="Zhou Q."/>
            <person name="Bachtrog D."/>
        </authorList>
    </citation>
    <scope>NUCLEOTIDE SEQUENCE [LARGE SCALE GENOMIC DNA]</scope>
    <source>
        <tissue evidence="3">Whole larvae</tissue>
    </source>
</reference>
<feature type="region of interest" description="Disordered" evidence="1">
    <location>
        <begin position="83"/>
        <end position="119"/>
    </location>
</feature>
<evidence type="ECO:0000256" key="1">
    <source>
        <dbReference type="SAM" id="MobiDB-lite"/>
    </source>
</evidence>
<dbReference type="EMBL" id="CP012524">
    <property type="protein sequence ID" value="ALC42188.1"/>
    <property type="molecule type" value="Genomic_DNA"/>
</dbReference>
<dbReference type="SMR" id="A0A0M4EFM8"/>
<accession>A0A0M4EFM8</accession>
<keyword evidence="2" id="KW-0472">Membrane</keyword>
<organism evidence="3 4">
    <name type="scientific">Drosophila busckii</name>
    <name type="common">Fruit fly</name>
    <dbReference type="NCBI Taxonomy" id="30019"/>
    <lineage>
        <taxon>Eukaryota</taxon>
        <taxon>Metazoa</taxon>
        <taxon>Ecdysozoa</taxon>
        <taxon>Arthropoda</taxon>
        <taxon>Hexapoda</taxon>
        <taxon>Insecta</taxon>
        <taxon>Pterygota</taxon>
        <taxon>Neoptera</taxon>
        <taxon>Endopterygota</taxon>
        <taxon>Diptera</taxon>
        <taxon>Brachycera</taxon>
        <taxon>Muscomorpha</taxon>
        <taxon>Ephydroidea</taxon>
        <taxon>Drosophilidae</taxon>
        <taxon>Drosophila</taxon>
    </lineage>
</organism>
<dbReference type="STRING" id="30019.A0A0M4EFM8"/>
<protein>
    <submittedName>
        <fullName evidence="3">CG3287</fullName>
    </submittedName>
</protein>
<keyword evidence="4" id="KW-1185">Reference proteome</keyword>
<feature type="compositionally biased region" description="Low complexity" evidence="1">
    <location>
        <begin position="107"/>
        <end position="119"/>
    </location>
</feature>
<keyword evidence="2" id="KW-0812">Transmembrane</keyword>
<feature type="transmembrane region" description="Helical" evidence="2">
    <location>
        <begin position="360"/>
        <end position="380"/>
    </location>
</feature>
<dbReference type="OrthoDB" id="342281at2759"/>
<name>A0A0M4EFM8_DROBS</name>